<evidence type="ECO:0000313" key="2">
    <source>
        <dbReference type="Proteomes" id="UP000481252"/>
    </source>
</evidence>
<protein>
    <submittedName>
        <fullName evidence="1">Uncharacterized protein</fullName>
    </submittedName>
</protein>
<accession>A0A7C9RBZ8</accession>
<dbReference type="EMBL" id="JAAKZG010000019">
    <property type="protein sequence ID" value="NGN44758.1"/>
    <property type="molecule type" value="Genomic_DNA"/>
</dbReference>
<organism evidence="1 2">
    <name type="scientific">Mesorhizobium zhangyense</name>
    <dbReference type="NCBI Taxonomy" id="1776730"/>
    <lineage>
        <taxon>Bacteria</taxon>
        <taxon>Pseudomonadati</taxon>
        <taxon>Pseudomonadota</taxon>
        <taxon>Alphaproteobacteria</taxon>
        <taxon>Hyphomicrobiales</taxon>
        <taxon>Phyllobacteriaceae</taxon>
        <taxon>Mesorhizobium</taxon>
    </lineage>
</organism>
<evidence type="ECO:0000313" key="1">
    <source>
        <dbReference type="EMBL" id="NGN44758.1"/>
    </source>
</evidence>
<proteinExistence type="predicted"/>
<gene>
    <name evidence="1" type="ORF">G6N74_27250</name>
</gene>
<keyword evidence="2" id="KW-1185">Reference proteome</keyword>
<sequence>MDASEHNALSQQKAPKLIVVMAFDRDEEGELQPAFDPMEQQTEDRAIRTAKGLAGKHAGVIAWSREANPTIGEYGEPTTLFVDGEVPDME</sequence>
<name>A0A7C9RBZ8_9HYPH</name>
<dbReference type="AlphaFoldDB" id="A0A7C9RBZ8"/>
<reference evidence="1 2" key="1">
    <citation type="submission" date="2020-02" db="EMBL/GenBank/DDBJ databases">
        <title>Genome sequence of the type strain CGMCC 1.15528 of Mesorhizobium zhangyense.</title>
        <authorList>
            <person name="Gao J."/>
            <person name="Sun J."/>
        </authorList>
    </citation>
    <scope>NUCLEOTIDE SEQUENCE [LARGE SCALE GENOMIC DNA]</scope>
    <source>
        <strain evidence="1 2">CGMCC 1.15528</strain>
    </source>
</reference>
<dbReference type="RefSeq" id="WP_165121190.1">
    <property type="nucleotide sequence ID" value="NZ_JAAKZG010000019.1"/>
</dbReference>
<comment type="caution">
    <text evidence="1">The sequence shown here is derived from an EMBL/GenBank/DDBJ whole genome shotgun (WGS) entry which is preliminary data.</text>
</comment>
<dbReference type="Proteomes" id="UP000481252">
    <property type="component" value="Unassembled WGS sequence"/>
</dbReference>